<dbReference type="RefSeq" id="WP_316414102.1">
    <property type="nucleotide sequence ID" value="NZ_AP027080.1"/>
</dbReference>
<name>A0AA48GHA9_9BACT</name>
<dbReference type="SUPFAM" id="SSF51735">
    <property type="entry name" value="NAD(P)-binding Rossmann-fold domains"/>
    <property type="match status" value="1"/>
</dbReference>
<evidence type="ECO:0000313" key="3">
    <source>
        <dbReference type="EMBL" id="BDU71217.1"/>
    </source>
</evidence>
<dbReference type="PANTHER" id="PTHR43377:SF6">
    <property type="entry name" value="GFO_IDH_MOCA-LIKE OXIDOREDUCTASE N-TERMINAL DOMAIN-CONTAINING PROTEIN"/>
    <property type="match status" value="1"/>
</dbReference>
<sequence length="332" mass="35608">MSAPVKVAVAGAGAWGRNHLRVLHGLGALAGAVEVCEASRERVRQDFPGLPVWGSLAEAFRHGGALDGVVIATPAPTHADLAGEALREGRGVLVEKPMTLEAREAAGLVDQAEGAGRVLMVGHLLLYQPAVRELKRLLDSGILGRVHRIHQERTNLGRVRSTESALWSLAPHDVAVLVHLMGEAPVRVSADGAAFLQPGVHDDVHLELGFTGGRSAHVHVSWYWPGRGRGLRVLGERGMLVYDEEDQSLVLHRKRLHGGDCPRRLETVDDGSVRVFEGPGEALRLEDEHFLHCLATGATPTSDGRSGLDVIRVLERADAQLLGALPPSLKEA</sequence>
<dbReference type="AlphaFoldDB" id="A0AA48GHA9"/>
<feature type="domain" description="Gfo/Idh/MocA-like oxidoreductase N-terminal" evidence="1">
    <location>
        <begin position="5"/>
        <end position="123"/>
    </location>
</feature>
<dbReference type="EMBL" id="AP027080">
    <property type="protein sequence ID" value="BDU71217.1"/>
    <property type="molecule type" value="Genomic_DNA"/>
</dbReference>
<protein>
    <submittedName>
        <fullName evidence="3">Oxidoreductase</fullName>
    </submittedName>
</protein>
<evidence type="ECO:0000259" key="1">
    <source>
        <dbReference type="Pfam" id="PF01408"/>
    </source>
</evidence>
<evidence type="ECO:0000259" key="2">
    <source>
        <dbReference type="Pfam" id="PF22725"/>
    </source>
</evidence>
<dbReference type="InterPro" id="IPR000683">
    <property type="entry name" value="Gfo/Idh/MocA-like_OxRdtase_N"/>
</dbReference>
<reference evidence="4" key="1">
    <citation type="journal article" date="2023" name="Int. J. Syst. Evol. Microbiol.">
        <title>Mesoterricola silvestris gen. nov., sp. nov., Mesoterricola sediminis sp. nov., Geothrix oryzae sp. nov., Geothrix edaphica sp. nov., Geothrix rubra sp. nov., and Geothrix limicola sp. nov., six novel members of Acidobacteriota isolated from soils.</title>
        <authorList>
            <person name="Itoh H."/>
            <person name="Sugisawa Y."/>
            <person name="Mise K."/>
            <person name="Xu Z."/>
            <person name="Kuniyasu M."/>
            <person name="Ushijima N."/>
            <person name="Kawano K."/>
            <person name="Kobayashi E."/>
            <person name="Shiratori Y."/>
            <person name="Masuda Y."/>
            <person name="Senoo K."/>
        </authorList>
    </citation>
    <scope>NUCLEOTIDE SEQUENCE [LARGE SCALE GENOMIC DNA]</scope>
    <source>
        <strain evidence="4">W79</strain>
    </source>
</reference>
<dbReference type="Gene3D" id="3.40.50.720">
    <property type="entry name" value="NAD(P)-binding Rossmann-like Domain"/>
    <property type="match status" value="1"/>
</dbReference>
<feature type="domain" description="GFO/IDH/MocA-like oxidoreductase" evidence="2">
    <location>
        <begin position="131"/>
        <end position="240"/>
    </location>
</feature>
<evidence type="ECO:0000313" key="4">
    <source>
        <dbReference type="Proteomes" id="UP001238179"/>
    </source>
</evidence>
<dbReference type="InterPro" id="IPR055170">
    <property type="entry name" value="GFO_IDH_MocA-like_dom"/>
</dbReference>
<gene>
    <name evidence="3" type="ORF">METEAL_03910</name>
</gene>
<keyword evidence="4" id="KW-1185">Reference proteome</keyword>
<accession>A0AA48GHA9</accession>
<organism evidence="3 4">
    <name type="scientific">Mesoterricola silvestris</name>
    <dbReference type="NCBI Taxonomy" id="2927979"/>
    <lineage>
        <taxon>Bacteria</taxon>
        <taxon>Pseudomonadati</taxon>
        <taxon>Acidobacteriota</taxon>
        <taxon>Holophagae</taxon>
        <taxon>Holophagales</taxon>
        <taxon>Holophagaceae</taxon>
        <taxon>Mesoterricola</taxon>
    </lineage>
</organism>
<dbReference type="Pfam" id="PF22725">
    <property type="entry name" value="GFO_IDH_MocA_C3"/>
    <property type="match status" value="1"/>
</dbReference>
<dbReference type="Proteomes" id="UP001238179">
    <property type="component" value="Chromosome"/>
</dbReference>
<proteinExistence type="predicted"/>
<dbReference type="Gene3D" id="3.30.360.10">
    <property type="entry name" value="Dihydrodipicolinate Reductase, domain 2"/>
    <property type="match status" value="1"/>
</dbReference>
<dbReference type="Pfam" id="PF01408">
    <property type="entry name" value="GFO_IDH_MocA"/>
    <property type="match status" value="1"/>
</dbReference>
<dbReference type="InterPro" id="IPR051450">
    <property type="entry name" value="Gfo/Idh/MocA_Oxidoreductases"/>
</dbReference>
<dbReference type="SUPFAM" id="SSF55347">
    <property type="entry name" value="Glyceraldehyde-3-phosphate dehydrogenase-like, C-terminal domain"/>
    <property type="match status" value="1"/>
</dbReference>
<dbReference type="GO" id="GO:0000166">
    <property type="term" value="F:nucleotide binding"/>
    <property type="evidence" value="ECO:0007669"/>
    <property type="project" value="InterPro"/>
</dbReference>
<dbReference type="InterPro" id="IPR036291">
    <property type="entry name" value="NAD(P)-bd_dom_sf"/>
</dbReference>
<dbReference type="KEGG" id="msil:METEAL_03910"/>
<dbReference type="PANTHER" id="PTHR43377">
    <property type="entry name" value="BILIVERDIN REDUCTASE A"/>
    <property type="match status" value="1"/>
</dbReference>